<organism evidence="1">
    <name type="scientific">marine sediment metagenome</name>
    <dbReference type="NCBI Taxonomy" id="412755"/>
    <lineage>
        <taxon>unclassified sequences</taxon>
        <taxon>metagenomes</taxon>
        <taxon>ecological metagenomes</taxon>
    </lineage>
</organism>
<accession>X1AJ87</accession>
<proteinExistence type="predicted"/>
<feature type="non-terminal residue" evidence="1">
    <location>
        <position position="58"/>
    </location>
</feature>
<dbReference type="EMBL" id="BART01009889">
    <property type="protein sequence ID" value="GAG82284.1"/>
    <property type="molecule type" value="Genomic_DNA"/>
</dbReference>
<sequence length="58" mass="6907">MGKSQLRNFLESKTTFDLIETSFHEELINNLKMYYFIGGMPEAILQYREDGDFKKIRV</sequence>
<protein>
    <submittedName>
        <fullName evidence="1">Uncharacterized protein</fullName>
    </submittedName>
</protein>
<name>X1AJ87_9ZZZZ</name>
<evidence type="ECO:0000313" key="1">
    <source>
        <dbReference type="EMBL" id="GAG82284.1"/>
    </source>
</evidence>
<comment type="caution">
    <text evidence="1">The sequence shown here is derived from an EMBL/GenBank/DDBJ whole genome shotgun (WGS) entry which is preliminary data.</text>
</comment>
<gene>
    <name evidence="1" type="ORF">S01H4_21749</name>
</gene>
<reference evidence="1" key="1">
    <citation type="journal article" date="2014" name="Front. Microbiol.">
        <title>High frequency of phylogenetically diverse reductive dehalogenase-homologous genes in deep subseafloor sedimentary metagenomes.</title>
        <authorList>
            <person name="Kawai M."/>
            <person name="Futagami T."/>
            <person name="Toyoda A."/>
            <person name="Takaki Y."/>
            <person name="Nishi S."/>
            <person name="Hori S."/>
            <person name="Arai W."/>
            <person name="Tsubouchi T."/>
            <person name="Morono Y."/>
            <person name="Uchiyama I."/>
            <person name="Ito T."/>
            <person name="Fujiyama A."/>
            <person name="Inagaki F."/>
            <person name="Takami H."/>
        </authorList>
    </citation>
    <scope>NUCLEOTIDE SEQUENCE</scope>
    <source>
        <strain evidence="1">Expedition CK06-06</strain>
    </source>
</reference>
<dbReference type="AlphaFoldDB" id="X1AJ87"/>